<dbReference type="AlphaFoldDB" id="A0A1W1UPX6"/>
<sequence length="568" mass="65824">MAYDGIVLKAITKELKDNCLNTKIEKIYQPTKYSIIFQMKVNGEKKKLLLDVSSQAPRIHFTDEEFENPKTPPNFCMLLRKHLEGFKILDFKQYEMDRILKIDVLSRDDLAFEIKKSLIIEIMGKYSNIILIETETNRIIDSIRRVNRNMSSVREILPGLTYSVDSISNRYNPLDENSFNKVEINNLSIKKGFVQTFMGLSPLIIREICYRANLDEDRPLNSLSNEEIKNLSSKFYEVINIVKANEFNPVLIKDLDKLIDFSVVDLELYSKDKKIKFEGISKLINDFYSMKLRNQIVSDKSSELKKKIKNLIEREQNKLQKQLKEFEQSEGRDKYKIYADLISSNLYRIESGISSIELENFYDEMKPITISLDNKLSPQANANKYYKKFAKLKNANLKLKDEIEKTKSSIEYLNSVLFSLELSESSNDIDEIKEELYEMHYLKKSTIKNKKEKLKISQITTENGDMIYCGKNNKQNEYLTLKFAAQNDLWFHVQNAPGSHVILKNNGDEFSDEAILEAATLAATNSSLSSSNNIPVDYTLKKYVKRHPAKIPGLVTYTNFKTIIVKTN</sequence>
<evidence type="ECO:0000256" key="2">
    <source>
        <dbReference type="ARBA" id="ARBA00022730"/>
    </source>
</evidence>
<evidence type="ECO:0000256" key="1">
    <source>
        <dbReference type="ARBA" id="ARBA00022555"/>
    </source>
</evidence>
<dbReference type="HAMAP" id="MF_00844_B">
    <property type="entry name" value="RqcH_B"/>
    <property type="match status" value="1"/>
</dbReference>
<dbReference type="GO" id="GO:0000049">
    <property type="term" value="F:tRNA binding"/>
    <property type="evidence" value="ECO:0007669"/>
    <property type="project" value="UniProtKB-UniRule"/>
</dbReference>
<dbReference type="GO" id="GO:0072344">
    <property type="term" value="P:rescue of stalled ribosome"/>
    <property type="evidence" value="ECO:0007669"/>
    <property type="project" value="UniProtKB-UniRule"/>
</dbReference>
<comment type="similarity">
    <text evidence="5">Belongs to the NEMF family.</text>
</comment>
<evidence type="ECO:0000256" key="4">
    <source>
        <dbReference type="ARBA" id="ARBA00022917"/>
    </source>
</evidence>
<accession>A0A1W1UPX6</accession>
<keyword evidence="5" id="KW-0175">Coiled coil</keyword>
<evidence type="ECO:0000256" key="3">
    <source>
        <dbReference type="ARBA" id="ARBA00022884"/>
    </source>
</evidence>
<keyword evidence="1 5" id="KW-0820">tRNA-binding</keyword>
<dbReference type="EMBL" id="FWWR01000009">
    <property type="protein sequence ID" value="SMB83147.1"/>
    <property type="molecule type" value="Genomic_DNA"/>
</dbReference>
<dbReference type="GO" id="GO:0019843">
    <property type="term" value="F:rRNA binding"/>
    <property type="evidence" value="ECO:0007669"/>
    <property type="project" value="UniProtKB-UniRule"/>
</dbReference>
<dbReference type="Pfam" id="PF05833">
    <property type="entry name" value="NFACT_N"/>
    <property type="match status" value="1"/>
</dbReference>
<keyword evidence="2 5" id="KW-0699">rRNA-binding</keyword>
<dbReference type="SUPFAM" id="SSF46946">
    <property type="entry name" value="S13-like H2TH domain"/>
    <property type="match status" value="1"/>
</dbReference>
<dbReference type="STRING" id="573058.SAMN00017477_0533"/>
<evidence type="ECO:0000259" key="6">
    <source>
        <dbReference type="Pfam" id="PF05670"/>
    </source>
</evidence>
<comment type="function">
    <text evidence="5">Key component of the ribosome quality control system (RQC), a ribosome-associated complex that mediates the extraction of incompletely synthesized nascent chains from stalled ribosomes and their subsequent degradation. RqcH recruits Ala-charged tRNA, and with RqcP directs the elongation of stalled nascent chains on 50S ribosomal subunits, leading to non-templated C-terminal alanine extensions (Ala tail). The Ala tail promotes nascent chain degradation. May add between 1 and at least 8 Ala residues. Binds to stalled 50S ribosomal subunits.</text>
</comment>
<feature type="domain" description="NFACT RNA-binding" evidence="6">
    <location>
        <begin position="460"/>
        <end position="548"/>
    </location>
</feature>
<reference evidence="8" key="1">
    <citation type="submission" date="2017-04" db="EMBL/GenBank/DDBJ databases">
        <authorList>
            <person name="Varghese N."/>
            <person name="Submissions S."/>
        </authorList>
    </citation>
    <scope>NUCLEOTIDE SEQUENCE [LARGE SCALE GENOMIC DNA]</scope>
    <source>
        <strain evidence="8">DSM 20463</strain>
    </source>
</reference>
<evidence type="ECO:0000256" key="5">
    <source>
        <dbReference type="HAMAP-Rule" id="MF_00844"/>
    </source>
</evidence>
<organism evidence="7 8">
    <name type="scientific">Peptoniphilus asaccharolyticus DSM 20463</name>
    <dbReference type="NCBI Taxonomy" id="573058"/>
    <lineage>
        <taxon>Bacteria</taxon>
        <taxon>Bacillati</taxon>
        <taxon>Bacillota</taxon>
        <taxon>Tissierellia</taxon>
        <taxon>Tissierellales</taxon>
        <taxon>Peptoniphilaceae</taxon>
        <taxon>Peptoniphilus</taxon>
    </lineage>
</organism>
<dbReference type="InterPro" id="IPR043682">
    <property type="entry name" value="RqcH_bacterial"/>
</dbReference>
<dbReference type="Pfam" id="PF05670">
    <property type="entry name" value="NFACT-R_1"/>
    <property type="match status" value="1"/>
</dbReference>
<gene>
    <name evidence="5" type="primary">rqcH</name>
    <name evidence="7" type="ORF">SAMN00017477_0533</name>
</gene>
<dbReference type="Proteomes" id="UP000192368">
    <property type="component" value="Unassembled WGS sequence"/>
</dbReference>
<dbReference type="GO" id="GO:0043023">
    <property type="term" value="F:ribosomal large subunit binding"/>
    <property type="evidence" value="ECO:0007669"/>
    <property type="project" value="UniProtKB-UniRule"/>
</dbReference>
<dbReference type="OrthoDB" id="9766163at2"/>
<evidence type="ECO:0000313" key="8">
    <source>
        <dbReference type="Proteomes" id="UP000192368"/>
    </source>
</evidence>
<keyword evidence="4 5" id="KW-0648">Protein biosynthesis</keyword>
<evidence type="ECO:0000313" key="7">
    <source>
        <dbReference type="EMBL" id="SMB83147.1"/>
    </source>
</evidence>
<dbReference type="GO" id="GO:1990112">
    <property type="term" value="C:RQC complex"/>
    <property type="evidence" value="ECO:0007669"/>
    <property type="project" value="TreeGrafter"/>
</dbReference>
<keyword evidence="8" id="KW-1185">Reference proteome</keyword>
<proteinExistence type="inferred from homology"/>
<dbReference type="Gene3D" id="2.30.310.10">
    <property type="entry name" value="ibrinogen binding protein from staphylococcus aureus domain"/>
    <property type="match status" value="1"/>
</dbReference>
<dbReference type="PANTHER" id="PTHR15239:SF6">
    <property type="entry name" value="RIBOSOME QUALITY CONTROL COMPLEX SUBUNIT NEMF"/>
    <property type="match status" value="1"/>
</dbReference>
<dbReference type="RefSeq" id="WP_084230203.1">
    <property type="nucleotide sequence ID" value="NZ_FWWR01000009.1"/>
</dbReference>
<keyword evidence="3 5" id="KW-0694">RNA-binding</keyword>
<dbReference type="InterPro" id="IPR051608">
    <property type="entry name" value="RQC_Subunit_NEMF"/>
</dbReference>
<dbReference type="Gene3D" id="1.10.8.50">
    <property type="match status" value="1"/>
</dbReference>
<comment type="subunit">
    <text evidence="5">Associates with stalled 50S ribosomal subunits. Binds to RqcP.</text>
</comment>
<dbReference type="PANTHER" id="PTHR15239">
    <property type="entry name" value="NUCLEAR EXPORT MEDIATOR FACTOR NEMF"/>
    <property type="match status" value="1"/>
</dbReference>
<name>A0A1W1UPX6_PEPAS</name>
<protein>
    <recommendedName>
        <fullName evidence="5">Rqc2 homolog RqcH</fullName>
        <shortName evidence="5">RqcH</shortName>
    </recommendedName>
</protein>
<dbReference type="InterPro" id="IPR008532">
    <property type="entry name" value="NFACT_RNA-bd"/>
</dbReference>
<dbReference type="InterPro" id="IPR010979">
    <property type="entry name" value="Ribosomal_uS13-like_H2TH"/>
</dbReference>
<dbReference type="FunFam" id="2.30.310.10:FF:000004">
    <property type="entry name" value="Fibronectin-binding protein A"/>
    <property type="match status" value="1"/>
</dbReference>
<feature type="coiled-coil region" evidence="5">
    <location>
        <begin position="294"/>
        <end position="332"/>
    </location>
</feature>